<evidence type="ECO:0000256" key="9">
    <source>
        <dbReference type="ARBA" id="ARBA00023002"/>
    </source>
</evidence>
<evidence type="ECO:0000313" key="15">
    <source>
        <dbReference type="EMBL" id="GIN59634.1"/>
    </source>
</evidence>
<dbReference type="SUPFAM" id="SSF51905">
    <property type="entry name" value="FAD/NAD(P)-binding domain"/>
    <property type="match status" value="1"/>
</dbReference>
<dbReference type="Gene3D" id="1.20.58.100">
    <property type="entry name" value="Fumarate reductase/succinate dehydrogenase flavoprotein-like, C-terminal domain"/>
    <property type="match status" value="1"/>
</dbReference>
<dbReference type="InterPro" id="IPR015939">
    <property type="entry name" value="Fum_Rdtase/Succ_DH_flav-like_C"/>
</dbReference>
<protein>
    <recommendedName>
        <fullName evidence="5 11">L-aspartate oxidase</fullName>
        <ecNumber evidence="4 11">1.4.3.16</ecNumber>
    </recommendedName>
</protein>
<name>A0ABQ4KR44_9BACI</name>
<keyword evidence="9 12" id="KW-0560">Oxidoreductase</keyword>
<dbReference type="InterPro" id="IPR005288">
    <property type="entry name" value="NadB"/>
</dbReference>
<evidence type="ECO:0000256" key="2">
    <source>
        <dbReference type="ARBA" id="ARBA00004950"/>
    </source>
</evidence>
<dbReference type="SUPFAM" id="SSF56425">
    <property type="entry name" value="Succinate dehydrogenase/fumarate reductase flavoprotein, catalytic domain"/>
    <property type="match status" value="1"/>
</dbReference>
<comment type="similarity">
    <text evidence="3 12">Belongs to the FAD-dependent oxidoreductase 2 family. NadB subfamily.</text>
</comment>
<accession>A0ABQ4KR44</accession>
<dbReference type="Gene3D" id="3.90.700.10">
    <property type="entry name" value="Succinate dehydrogenase/fumarate reductase flavoprotein, catalytic domain"/>
    <property type="match status" value="1"/>
</dbReference>
<evidence type="ECO:0000256" key="8">
    <source>
        <dbReference type="ARBA" id="ARBA00022827"/>
    </source>
</evidence>
<evidence type="ECO:0000256" key="6">
    <source>
        <dbReference type="ARBA" id="ARBA00022630"/>
    </source>
</evidence>
<dbReference type="PANTHER" id="PTHR42716">
    <property type="entry name" value="L-ASPARTATE OXIDASE"/>
    <property type="match status" value="1"/>
</dbReference>
<keyword evidence="16" id="KW-1185">Reference proteome</keyword>
<reference evidence="15 16" key="1">
    <citation type="submission" date="2021-03" db="EMBL/GenBank/DDBJ databases">
        <title>Antimicrobial resistance genes in bacteria isolated from Japanese honey, and their potential for conferring macrolide and lincosamide resistance in the American foulbrood pathogen Paenibacillus larvae.</title>
        <authorList>
            <person name="Okamoto M."/>
            <person name="Kumagai M."/>
            <person name="Kanamori H."/>
            <person name="Takamatsu D."/>
        </authorList>
    </citation>
    <scope>NUCLEOTIDE SEQUENCE [LARGE SCALE GENOMIC DNA]</scope>
    <source>
        <strain evidence="15 16">J8TS2</strain>
    </source>
</reference>
<dbReference type="RefSeq" id="WP_212967383.1">
    <property type="nucleotide sequence ID" value="NZ_BORB01000052.1"/>
</dbReference>
<dbReference type="Pfam" id="PF02910">
    <property type="entry name" value="Succ_DH_flav_C"/>
    <property type="match status" value="1"/>
</dbReference>
<comment type="caution">
    <text evidence="15">The sequence shown here is derived from an EMBL/GenBank/DDBJ whole genome shotgun (WGS) entry which is preliminary data.</text>
</comment>
<dbReference type="EC" id="1.4.3.16" evidence="4 11"/>
<dbReference type="InterPro" id="IPR027477">
    <property type="entry name" value="Succ_DH/fumarate_Rdtase_cat_sf"/>
</dbReference>
<sequence>MNQIDVLIIGSGVAALQLACKLRHDINVMIITKSHIQESNSYLAQGGIAAAIGDPDRSEKHYFDTLEAGRFHNEPSAVEGLTDRAPSLIQSLAQQGCPFDKDEKGKLLLGMEGAHSEKRIIHGGGDATGKTIIDHLLPRIPHHVKVMENHFAFELLVEKDICVGVKTKDENNQIHCFIANHVVLATGGCGQMYRYSSNAETVTGDGIALVYLAGANIVDMEFIQFHPTLLYVNGKTQGLVSEAVRGEGGRLVTETGKEIMKGVHPLADLAPRHIVSQTIYEYLSQGEDIYLDISQVKDFSKRFPTISRLCQENGLGLEEKRIPVVPGSHFLMGGIQTDLIGRSSLQGLYALGEVACTGVHGANRLASNSLLEGLVMGENLAQWLNSQSFSKRIRSESSYCQESADKRMGKPLPTIEEIQKRMMDHVGIVRTEEGLTEQLQWLESFVGEHAGSGNLDLMDKDELTRYFMVITASLVTKAALHRTESRGGHYRMDFPCEDDHNWRRKRLIHNRKVKEGMVYEQDQITAAT</sequence>
<keyword evidence="6 12" id="KW-0285">Flavoprotein</keyword>
<dbReference type="NCBIfam" id="TIGR00551">
    <property type="entry name" value="nadB"/>
    <property type="match status" value="1"/>
</dbReference>
<evidence type="ECO:0000256" key="12">
    <source>
        <dbReference type="RuleBase" id="RU362049"/>
    </source>
</evidence>
<evidence type="ECO:0000256" key="10">
    <source>
        <dbReference type="ARBA" id="ARBA00048305"/>
    </source>
</evidence>
<evidence type="ECO:0000256" key="11">
    <source>
        <dbReference type="NCBIfam" id="TIGR00551"/>
    </source>
</evidence>
<evidence type="ECO:0000313" key="16">
    <source>
        <dbReference type="Proteomes" id="UP000679950"/>
    </source>
</evidence>
<dbReference type="InterPro" id="IPR037099">
    <property type="entry name" value="Fum_R/Succ_DH_flav-like_C_sf"/>
</dbReference>
<evidence type="ECO:0000259" key="14">
    <source>
        <dbReference type="Pfam" id="PF02910"/>
    </source>
</evidence>
<dbReference type="Proteomes" id="UP000679950">
    <property type="component" value="Unassembled WGS sequence"/>
</dbReference>
<dbReference type="InterPro" id="IPR036188">
    <property type="entry name" value="FAD/NAD-bd_sf"/>
</dbReference>
<dbReference type="Pfam" id="PF00890">
    <property type="entry name" value="FAD_binding_2"/>
    <property type="match status" value="1"/>
</dbReference>
<evidence type="ECO:0000256" key="4">
    <source>
        <dbReference type="ARBA" id="ARBA00012173"/>
    </source>
</evidence>
<evidence type="ECO:0000256" key="1">
    <source>
        <dbReference type="ARBA" id="ARBA00001974"/>
    </source>
</evidence>
<evidence type="ECO:0000256" key="7">
    <source>
        <dbReference type="ARBA" id="ARBA00022642"/>
    </source>
</evidence>
<gene>
    <name evidence="15" type="ORF">J8TS2_39530</name>
</gene>
<feature type="domain" description="Fumarate reductase/succinate dehydrogenase flavoprotein-like C-terminal" evidence="14">
    <location>
        <begin position="416"/>
        <end position="518"/>
    </location>
</feature>
<evidence type="ECO:0000256" key="3">
    <source>
        <dbReference type="ARBA" id="ARBA00008562"/>
    </source>
</evidence>
<comment type="cofactor">
    <cofactor evidence="1 12">
        <name>FAD</name>
        <dbReference type="ChEBI" id="CHEBI:57692"/>
    </cofactor>
</comment>
<evidence type="ECO:0000256" key="5">
    <source>
        <dbReference type="ARBA" id="ARBA00021901"/>
    </source>
</evidence>
<dbReference type="InterPro" id="IPR003953">
    <property type="entry name" value="FAD-dep_OxRdtase_2_FAD-bd"/>
</dbReference>
<feature type="domain" description="FAD-dependent oxidoreductase 2 FAD-binding" evidence="13">
    <location>
        <begin position="5"/>
        <end position="370"/>
    </location>
</feature>
<comment type="subcellular location">
    <subcellularLocation>
        <location evidence="12">Cytoplasm</location>
    </subcellularLocation>
</comment>
<dbReference type="PIRSF" id="PIRSF000171">
    <property type="entry name" value="SDHA_APRA_LASPO"/>
    <property type="match status" value="1"/>
</dbReference>
<dbReference type="EMBL" id="BORB01000052">
    <property type="protein sequence ID" value="GIN59634.1"/>
    <property type="molecule type" value="Genomic_DNA"/>
</dbReference>
<keyword evidence="7 12" id="KW-0662">Pyridine nucleotide biosynthesis</keyword>
<keyword evidence="8 12" id="KW-0274">FAD</keyword>
<comment type="pathway">
    <text evidence="2 12">Cofactor biosynthesis; NAD(+) biosynthesis; iminoaspartate from L-aspartate (oxidase route): step 1/1.</text>
</comment>
<organism evidence="15 16">
    <name type="scientific">Lederbergia ruris</name>
    <dbReference type="NCBI Taxonomy" id="217495"/>
    <lineage>
        <taxon>Bacteria</taxon>
        <taxon>Bacillati</taxon>
        <taxon>Bacillota</taxon>
        <taxon>Bacilli</taxon>
        <taxon>Bacillales</taxon>
        <taxon>Bacillaceae</taxon>
        <taxon>Lederbergia</taxon>
    </lineage>
</organism>
<comment type="function">
    <text evidence="12">Catalyzes the oxidation of L-aspartate to iminoaspartate.</text>
</comment>
<comment type="catalytic activity">
    <reaction evidence="10">
        <text>L-aspartate + O2 = iminosuccinate + H2O2</text>
        <dbReference type="Rhea" id="RHEA:25876"/>
        <dbReference type="ChEBI" id="CHEBI:15379"/>
        <dbReference type="ChEBI" id="CHEBI:16240"/>
        <dbReference type="ChEBI" id="CHEBI:29991"/>
        <dbReference type="ChEBI" id="CHEBI:77875"/>
        <dbReference type="EC" id="1.4.3.16"/>
    </reaction>
    <physiologicalReaction direction="left-to-right" evidence="10">
        <dbReference type="Rhea" id="RHEA:25877"/>
    </physiologicalReaction>
</comment>
<dbReference type="Gene3D" id="3.50.50.60">
    <property type="entry name" value="FAD/NAD(P)-binding domain"/>
    <property type="match status" value="1"/>
</dbReference>
<dbReference type="NCBIfam" id="NF005978">
    <property type="entry name" value="PRK08071.1"/>
    <property type="match status" value="1"/>
</dbReference>
<proteinExistence type="inferred from homology"/>
<dbReference type="SUPFAM" id="SSF46977">
    <property type="entry name" value="Succinate dehydrogenase/fumarate reductase flavoprotein C-terminal domain"/>
    <property type="match status" value="1"/>
</dbReference>
<evidence type="ECO:0000259" key="13">
    <source>
        <dbReference type="Pfam" id="PF00890"/>
    </source>
</evidence>
<dbReference type="PANTHER" id="PTHR42716:SF2">
    <property type="entry name" value="L-ASPARTATE OXIDASE, CHLOROPLASTIC"/>
    <property type="match status" value="1"/>
</dbReference>